<dbReference type="EMBL" id="VSSQ01134867">
    <property type="protein sequence ID" value="MPN60083.1"/>
    <property type="molecule type" value="Genomic_DNA"/>
</dbReference>
<gene>
    <name evidence="1" type="ORF">SDC9_207806</name>
</gene>
<accession>A0A645JKC2</accession>
<evidence type="ECO:0000313" key="1">
    <source>
        <dbReference type="EMBL" id="MPN60083.1"/>
    </source>
</evidence>
<reference evidence="1" key="1">
    <citation type="submission" date="2019-08" db="EMBL/GenBank/DDBJ databases">
        <authorList>
            <person name="Kucharzyk K."/>
            <person name="Murdoch R.W."/>
            <person name="Higgins S."/>
            <person name="Loffler F."/>
        </authorList>
    </citation>
    <scope>NUCLEOTIDE SEQUENCE</scope>
</reference>
<proteinExistence type="predicted"/>
<dbReference type="AlphaFoldDB" id="A0A645JKC2"/>
<organism evidence="1">
    <name type="scientific">bioreactor metagenome</name>
    <dbReference type="NCBI Taxonomy" id="1076179"/>
    <lineage>
        <taxon>unclassified sequences</taxon>
        <taxon>metagenomes</taxon>
        <taxon>ecological metagenomes</taxon>
    </lineage>
</organism>
<protein>
    <submittedName>
        <fullName evidence="1">Uncharacterized protein</fullName>
    </submittedName>
</protein>
<name>A0A645JKC2_9ZZZZ</name>
<comment type="caution">
    <text evidence="1">The sequence shown here is derived from an EMBL/GenBank/DDBJ whole genome shotgun (WGS) entry which is preliminary data.</text>
</comment>
<sequence>MILIEGDHSNRGVVENRSEYTGVLNQLIHGAVQVRKVNKQVICE</sequence>